<dbReference type="Pfam" id="PF00575">
    <property type="entry name" value="S1"/>
    <property type="match status" value="4"/>
</dbReference>
<dbReference type="SUPFAM" id="SSF50249">
    <property type="entry name" value="Nucleic acid-binding proteins"/>
    <property type="match status" value="4"/>
</dbReference>
<feature type="compositionally biased region" description="Basic and acidic residues" evidence="5">
    <location>
        <begin position="369"/>
        <end position="385"/>
    </location>
</feature>
<dbReference type="Proteomes" id="UP000230779">
    <property type="component" value="Unassembled WGS sequence"/>
</dbReference>
<comment type="similarity">
    <text evidence="1">Belongs to the bacterial ribosomal protein bS1 family.</text>
</comment>
<evidence type="ECO:0000256" key="5">
    <source>
        <dbReference type="SAM" id="MobiDB-lite"/>
    </source>
</evidence>
<comment type="caution">
    <text evidence="7">The sequence shown here is derived from an EMBL/GenBank/DDBJ whole genome shotgun (WGS) entry which is preliminary data.</text>
</comment>
<evidence type="ECO:0000256" key="3">
    <source>
        <dbReference type="ARBA" id="ARBA00023274"/>
    </source>
</evidence>
<dbReference type="EMBL" id="PFMD01000039">
    <property type="protein sequence ID" value="PIY96650.1"/>
    <property type="molecule type" value="Genomic_DNA"/>
</dbReference>
<evidence type="ECO:0000313" key="7">
    <source>
        <dbReference type="EMBL" id="PIY96650.1"/>
    </source>
</evidence>
<keyword evidence="2 7" id="KW-0689">Ribosomal protein</keyword>
<gene>
    <name evidence="7" type="ORF">COY66_03560</name>
</gene>
<evidence type="ECO:0000259" key="6">
    <source>
        <dbReference type="PROSITE" id="PS50126"/>
    </source>
</evidence>
<dbReference type="InterPro" id="IPR050437">
    <property type="entry name" value="Ribos_protein_bS1-like"/>
</dbReference>
<comment type="function">
    <text evidence="4">Binds mRNA; thus facilitating recognition of the initiation point. It is needed to translate mRNA with a short Shine-Dalgarno (SD) purine-rich sequence.</text>
</comment>
<evidence type="ECO:0000256" key="4">
    <source>
        <dbReference type="ARBA" id="ARBA00025604"/>
    </source>
</evidence>
<feature type="domain" description="S1 motif" evidence="6">
    <location>
        <begin position="295"/>
        <end position="364"/>
    </location>
</feature>
<dbReference type="PROSITE" id="PS50126">
    <property type="entry name" value="S1"/>
    <property type="match status" value="4"/>
</dbReference>
<accession>A0A2M7RIR8</accession>
<evidence type="ECO:0000256" key="1">
    <source>
        <dbReference type="ARBA" id="ARBA00006767"/>
    </source>
</evidence>
<dbReference type="Gene3D" id="2.40.50.140">
    <property type="entry name" value="Nucleic acid-binding proteins"/>
    <property type="match status" value="4"/>
</dbReference>
<proteinExistence type="inferred from homology"/>
<feature type="region of interest" description="Disordered" evidence="5">
    <location>
        <begin position="361"/>
        <end position="414"/>
    </location>
</feature>
<name>A0A2M7RIR8_9BACT</name>
<keyword evidence="3" id="KW-0687">Ribonucleoprotein</keyword>
<dbReference type="AlphaFoldDB" id="A0A2M7RIR8"/>
<dbReference type="GO" id="GO:0005840">
    <property type="term" value="C:ribosome"/>
    <property type="evidence" value="ECO:0007669"/>
    <property type="project" value="UniProtKB-KW"/>
</dbReference>
<dbReference type="InterPro" id="IPR012340">
    <property type="entry name" value="NA-bd_OB-fold"/>
</dbReference>
<dbReference type="CDD" id="cd04465">
    <property type="entry name" value="S1_RPS1_repeat_ec2_hs2"/>
    <property type="match status" value="1"/>
</dbReference>
<dbReference type="FunFam" id="2.40.50.140:FF:000103">
    <property type="entry name" value="protein RRP5 homolog"/>
    <property type="match status" value="1"/>
</dbReference>
<dbReference type="PRINTS" id="PR00681">
    <property type="entry name" value="RIBOSOMALS1"/>
</dbReference>
<feature type="compositionally biased region" description="Basic and acidic residues" evidence="5">
    <location>
        <begin position="396"/>
        <end position="414"/>
    </location>
</feature>
<feature type="domain" description="S1 motif" evidence="6">
    <location>
        <begin position="31"/>
        <end position="98"/>
    </location>
</feature>
<dbReference type="GO" id="GO:0003729">
    <property type="term" value="F:mRNA binding"/>
    <property type="evidence" value="ECO:0007669"/>
    <property type="project" value="TreeGrafter"/>
</dbReference>
<sequence length="414" mass="45819">MTIKTASKEKTDSPLAKLLSEEDKYKIPKVGEIIEGKVISISKTEVHLDIDGITTGVIRGTELIDESGEYSNLKLGDTAQATVLELENENCEIELSFRHAGHQKAWDRLINLKDEGVIVDAKIIEANKGGLIIKVGGVGGFLPVSQLIPEHYPRVEGGDKNVILERLTSFIGQKFRVKVIDVDEKEEKLIVSEKAAWEEKQKDVLSSYKIGDVVEGKVTGVVDFGAFVEFGEGLEGLVHISELAWQRIDDPRDIIKVGDGIKAAVIGIEGSKISLSIKKLKTDPWKDVVKKYKIGQVVKGKVLKINPFGVFVELDQDIHGLAHISELSDKLVHDPSDIVKIGETYPFKILSVEPENHRLGLSLKAANQKPDKNKVPELEKKEEQKVQITTPTSSPESKKEDDEKQGTKKDKKIE</sequence>
<feature type="compositionally biased region" description="Polar residues" evidence="5">
    <location>
        <begin position="386"/>
        <end position="395"/>
    </location>
</feature>
<evidence type="ECO:0000256" key="2">
    <source>
        <dbReference type="ARBA" id="ARBA00022980"/>
    </source>
</evidence>
<dbReference type="InterPro" id="IPR035104">
    <property type="entry name" value="Ribosomal_protein_S1-like"/>
</dbReference>
<feature type="domain" description="S1 motif" evidence="6">
    <location>
        <begin position="211"/>
        <end position="278"/>
    </location>
</feature>
<dbReference type="PANTHER" id="PTHR10724:SF7">
    <property type="entry name" value="SMALL RIBOSOMAL SUBUNIT PROTEIN BS1C"/>
    <property type="match status" value="1"/>
</dbReference>
<protein>
    <submittedName>
        <fullName evidence="7">30S ribosomal protein S1</fullName>
    </submittedName>
</protein>
<reference evidence="7 8" key="1">
    <citation type="submission" date="2017-09" db="EMBL/GenBank/DDBJ databases">
        <title>Depth-based differentiation of microbial function through sediment-hosted aquifers and enrichment of novel symbionts in the deep terrestrial subsurface.</title>
        <authorList>
            <person name="Probst A.J."/>
            <person name="Ladd B."/>
            <person name="Jarett J.K."/>
            <person name="Geller-Mcgrath D.E."/>
            <person name="Sieber C.M."/>
            <person name="Emerson J.B."/>
            <person name="Anantharaman K."/>
            <person name="Thomas B.C."/>
            <person name="Malmstrom R."/>
            <person name="Stieglmeier M."/>
            <person name="Klingl A."/>
            <person name="Woyke T."/>
            <person name="Ryan C.M."/>
            <person name="Banfield J.F."/>
        </authorList>
    </citation>
    <scope>NUCLEOTIDE SEQUENCE [LARGE SCALE GENOMIC DNA]</scope>
    <source>
        <strain evidence="7">CG_4_10_14_0_8_um_filter_42_10</strain>
    </source>
</reference>
<dbReference type="GO" id="GO:0003735">
    <property type="term" value="F:structural constituent of ribosome"/>
    <property type="evidence" value="ECO:0007669"/>
    <property type="project" value="TreeGrafter"/>
</dbReference>
<dbReference type="GO" id="GO:0006412">
    <property type="term" value="P:translation"/>
    <property type="evidence" value="ECO:0007669"/>
    <property type="project" value="TreeGrafter"/>
</dbReference>
<dbReference type="InterPro" id="IPR003029">
    <property type="entry name" value="S1_domain"/>
</dbReference>
<evidence type="ECO:0000313" key="8">
    <source>
        <dbReference type="Proteomes" id="UP000230779"/>
    </source>
</evidence>
<organism evidence="7 8">
    <name type="scientific">Candidatus Kerfeldbacteria bacterium CG_4_10_14_0_8_um_filter_42_10</name>
    <dbReference type="NCBI Taxonomy" id="2014248"/>
    <lineage>
        <taxon>Bacteria</taxon>
        <taxon>Candidatus Kerfeldiibacteriota</taxon>
    </lineage>
</organism>
<dbReference type="SMART" id="SM00316">
    <property type="entry name" value="S1"/>
    <property type="match status" value="4"/>
</dbReference>
<dbReference type="PANTHER" id="PTHR10724">
    <property type="entry name" value="30S RIBOSOMAL PROTEIN S1"/>
    <property type="match status" value="1"/>
</dbReference>
<feature type="domain" description="S1 motif" evidence="6">
    <location>
        <begin position="116"/>
        <end position="194"/>
    </location>
</feature>